<gene>
    <name evidence="1" type="ORF">MUN53_15905</name>
</gene>
<accession>A0ABT0C4Y5</accession>
<protein>
    <submittedName>
        <fullName evidence="1">Uncharacterized protein</fullName>
    </submittedName>
</protein>
<keyword evidence="2" id="KW-1185">Reference proteome</keyword>
<dbReference type="RefSeq" id="WP_243326433.1">
    <property type="nucleotide sequence ID" value="NZ_JAKZMM010000054.1"/>
</dbReference>
<dbReference type="EMBL" id="JAKZMM010000054">
    <property type="protein sequence ID" value="MCJ2382073.1"/>
    <property type="molecule type" value="Genomic_DNA"/>
</dbReference>
<proteinExistence type="predicted"/>
<comment type="caution">
    <text evidence="1">The sequence shown here is derived from an EMBL/GenBank/DDBJ whole genome shotgun (WGS) entry which is preliminary data.</text>
</comment>
<organism evidence="1 2">
    <name type="scientific">Parabacteroides faecalis</name>
    <dbReference type="NCBI Taxonomy" id="2924040"/>
    <lineage>
        <taxon>Bacteria</taxon>
        <taxon>Pseudomonadati</taxon>
        <taxon>Bacteroidota</taxon>
        <taxon>Bacteroidia</taxon>
        <taxon>Bacteroidales</taxon>
        <taxon>Tannerellaceae</taxon>
        <taxon>Parabacteroides</taxon>
    </lineage>
</organism>
<reference evidence="1 2" key="1">
    <citation type="submission" date="2022-03" db="EMBL/GenBank/DDBJ databases">
        <title>Parabacteroides sp. nov. isolated from swine feces.</title>
        <authorList>
            <person name="Bak J.E."/>
        </authorList>
    </citation>
    <scope>NUCLEOTIDE SEQUENCE [LARGE SCALE GENOMIC DNA]</scope>
    <source>
        <strain evidence="1 2">AGMB00274</strain>
    </source>
</reference>
<dbReference type="Proteomes" id="UP001165444">
    <property type="component" value="Unassembled WGS sequence"/>
</dbReference>
<evidence type="ECO:0000313" key="1">
    <source>
        <dbReference type="EMBL" id="MCJ2382073.1"/>
    </source>
</evidence>
<sequence length="75" mass="8564">MNNLRRKQIKEALSLIEEAYDLLTMAKDEEEMAFDNLPESLQYSERGDIMQDNITNLDNAITGLDDAKSALENIE</sequence>
<name>A0ABT0C4Y5_9BACT</name>
<evidence type="ECO:0000313" key="2">
    <source>
        <dbReference type="Proteomes" id="UP001165444"/>
    </source>
</evidence>